<dbReference type="NCBIfam" id="TIGR03026">
    <property type="entry name" value="NDP-sugDHase"/>
    <property type="match status" value="1"/>
</dbReference>
<dbReference type="AlphaFoldDB" id="A0A330LNC7"/>
<name>A0A330LNC7_9GAMM</name>
<dbReference type="InterPro" id="IPR028359">
    <property type="entry name" value="UDP_ManNAc/GlcNAc_DH"/>
</dbReference>
<dbReference type="PANTHER" id="PTHR43491">
    <property type="entry name" value="UDP-N-ACETYL-D-MANNOSAMINE DEHYDROGENASE"/>
    <property type="match status" value="1"/>
</dbReference>
<dbReference type="InterPro" id="IPR008927">
    <property type="entry name" value="6-PGluconate_DH-like_C_sf"/>
</dbReference>
<dbReference type="InterPro" id="IPR017476">
    <property type="entry name" value="UDP-Glc/GDP-Man"/>
</dbReference>
<evidence type="ECO:0000259" key="5">
    <source>
        <dbReference type="SMART" id="SM00984"/>
    </source>
</evidence>
<dbReference type="SUPFAM" id="SSF51735">
    <property type="entry name" value="NAD(P)-binding Rossmann-fold domains"/>
    <property type="match status" value="1"/>
</dbReference>
<keyword evidence="3" id="KW-0520">NAD</keyword>
<accession>A0A330LNC7</accession>
<reference evidence="7" key="1">
    <citation type="submission" date="2018-05" db="EMBL/GenBank/DDBJ databases">
        <authorList>
            <person name="Cea G.-C."/>
            <person name="William W."/>
        </authorList>
    </citation>
    <scope>NUCLEOTIDE SEQUENCE [LARGE SCALE GENOMIC DNA]</scope>
    <source>
        <strain evidence="7">DB21MT 5</strain>
    </source>
</reference>
<dbReference type="GO" id="GO:0051287">
    <property type="term" value="F:NAD binding"/>
    <property type="evidence" value="ECO:0007669"/>
    <property type="project" value="InterPro"/>
</dbReference>
<evidence type="ECO:0000313" key="7">
    <source>
        <dbReference type="Proteomes" id="UP000250163"/>
    </source>
</evidence>
<dbReference type="Proteomes" id="UP000250163">
    <property type="component" value="Chromosome MORIYA"/>
</dbReference>
<keyword evidence="2 6" id="KW-0560">Oxidoreductase</keyword>
<evidence type="ECO:0000256" key="3">
    <source>
        <dbReference type="ARBA" id="ARBA00023027"/>
    </source>
</evidence>
<feature type="domain" description="UDP-glucose/GDP-mannose dehydrogenase C-terminal" evidence="5">
    <location>
        <begin position="319"/>
        <end position="419"/>
    </location>
</feature>
<proteinExistence type="inferred from homology"/>
<comment type="similarity">
    <text evidence="1 4">Belongs to the UDP-glucose/GDP-mannose dehydrogenase family.</text>
</comment>
<evidence type="ECO:0000313" key="6">
    <source>
        <dbReference type="EMBL" id="SQD78139.1"/>
    </source>
</evidence>
<dbReference type="InterPro" id="IPR014027">
    <property type="entry name" value="UDP-Glc/GDP-Man_DH_C"/>
</dbReference>
<evidence type="ECO:0000256" key="4">
    <source>
        <dbReference type="PIRNR" id="PIRNR000124"/>
    </source>
</evidence>
<organism evidence="6 7">
    <name type="scientific">Moritella yayanosii</name>
    <dbReference type="NCBI Taxonomy" id="69539"/>
    <lineage>
        <taxon>Bacteria</taxon>
        <taxon>Pseudomonadati</taxon>
        <taxon>Pseudomonadota</taxon>
        <taxon>Gammaproteobacteria</taxon>
        <taxon>Alteromonadales</taxon>
        <taxon>Moritellaceae</taxon>
        <taxon>Moritella</taxon>
    </lineage>
</organism>
<dbReference type="SUPFAM" id="SSF48179">
    <property type="entry name" value="6-phosphogluconate dehydrogenase C-terminal domain-like"/>
    <property type="match status" value="1"/>
</dbReference>
<dbReference type="PIRSF" id="PIRSF500136">
    <property type="entry name" value="UDP_ManNAc_DH"/>
    <property type="match status" value="1"/>
</dbReference>
<dbReference type="EC" id="1.1.1.-" evidence="6"/>
<dbReference type="SMART" id="SM00984">
    <property type="entry name" value="UDPG_MGDP_dh_C"/>
    <property type="match status" value="1"/>
</dbReference>
<dbReference type="Gene3D" id="3.40.50.720">
    <property type="entry name" value="NAD(P)-binding Rossmann-like Domain"/>
    <property type="match status" value="2"/>
</dbReference>
<dbReference type="GO" id="GO:0000271">
    <property type="term" value="P:polysaccharide biosynthetic process"/>
    <property type="evidence" value="ECO:0007669"/>
    <property type="project" value="InterPro"/>
</dbReference>
<dbReference type="PIRSF" id="PIRSF000124">
    <property type="entry name" value="UDPglc_GDPman_dh"/>
    <property type="match status" value="1"/>
</dbReference>
<keyword evidence="7" id="KW-1185">Reference proteome</keyword>
<dbReference type="PANTHER" id="PTHR43491:SF2">
    <property type="entry name" value="UDP-N-ACETYL-D-MANNOSAMINE DEHYDROGENASE"/>
    <property type="match status" value="1"/>
</dbReference>
<dbReference type="RefSeq" id="WP_112714117.1">
    <property type="nucleotide sequence ID" value="NZ_LS483250.1"/>
</dbReference>
<dbReference type="GO" id="GO:0016628">
    <property type="term" value="F:oxidoreductase activity, acting on the CH-CH group of donors, NAD or NADP as acceptor"/>
    <property type="evidence" value="ECO:0007669"/>
    <property type="project" value="InterPro"/>
</dbReference>
<sequence length="426" mass="47298">MDLNLKNLNISVIGLGYVGLPLAVEFGKKYPTLGFDINTSRVSELQKGQDSTLECTPEELSQACKLTYTSQLEDIQDCNFYVVTVPTPVNFDNVPDLTPLKTASAALSKVISKGDIVVFESTVYPGATEEVCIPIIERMSGLKFNIDFFAGYSPERINPGDKINKLTTIIKITSGSTPEIADYIDSVYNTIIDAGTHKASSIKVAEAAKVIENTQRDLNIAIINEFAKIFNKLDIDTEEVLNAAGTKWNFMQFKPGLVGGHCISIDPYYLTHKAKEVGYFPEVILAGRRINDGMGSYVATEMVKKLASHKIHIDNAKILVMGFTFKADCPDVRNTKIIDIVSELNSFNIDVDIYDPWANPQEVENEYSVKLVDELKQAHYDGIIVAVDHSEFKNMGIKKVRALGKSNHIVYDVKYVFALEDTDIRL</sequence>
<dbReference type="InterPro" id="IPR036220">
    <property type="entry name" value="UDP-Glc/GDP-Man_DH_C_sf"/>
</dbReference>
<dbReference type="Pfam" id="PF00984">
    <property type="entry name" value="UDPG_MGDP_dh"/>
    <property type="match status" value="1"/>
</dbReference>
<dbReference type="OrthoDB" id="9803238at2"/>
<dbReference type="EMBL" id="LS483250">
    <property type="protein sequence ID" value="SQD78139.1"/>
    <property type="molecule type" value="Genomic_DNA"/>
</dbReference>
<dbReference type="Pfam" id="PF03720">
    <property type="entry name" value="UDPG_MGDP_dh_C"/>
    <property type="match status" value="1"/>
</dbReference>
<dbReference type="NCBIfam" id="NF011729">
    <property type="entry name" value="PRK15182.1"/>
    <property type="match status" value="1"/>
</dbReference>
<protein>
    <submittedName>
        <fullName evidence="6">Vi polysaccharide biosynthesis protein VipA/TviB</fullName>
        <ecNumber evidence="6">1.1.1.-</ecNumber>
    </submittedName>
</protein>
<dbReference type="SUPFAM" id="SSF52413">
    <property type="entry name" value="UDP-glucose/GDP-mannose dehydrogenase C-terminal domain"/>
    <property type="match status" value="1"/>
</dbReference>
<dbReference type="InterPro" id="IPR014026">
    <property type="entry name" value="UDP-Glc/GDP-Man_DH_dimer"/>
</dbReference>
<evidence type="ECO:0000256" key="2">
    <source>
        <dbReference type="ARBA" id="ARBA00023002"/>
    </source>
</evidence>
<dbReference type="Pfam" id="PF03721">
    <property type="entry name" value="UDPG_MGDP_dh_N"/>
    <property type="match status" value="1"/>
</dbReference>
<dbReference type="InterPro" id="IPR001732">
    <property type="entry name" value="UDP-Glc/GDP-Man_DH_N"/>
</dbReference>
<dbReference type="InterPro" id="IPR036291">
    <property type="entry name" value="NAD(P)-bd_dom_sf"/>
</dbReference>
<gene>
    <name evidence="6" type="primary">vipA</name>
    <name evidence="6" type="ORF">MORIYA_1661</name>
</gene>
<dbReference type="KEGG" id="mya:MORIYA_1661"/>
<dbReference type="GO" id="GO:0016616">
    <property type="term" value="F:oxidoreductase activity, acting on the CH-OH group of donors, NAD or NADP as acceptor"/>
    <property type="evidence" value="ECO:0007669"/>
    <property type="project" value="InterPro"/>
</dbReference>
<evidence type="ECO:0000256" key="1">
    <source>
        <dbReference type="ARBA" id="ARBA00006601"/>
    </source>
</evidence>